<evidence type="ECO:0000313" key="1">
    <source>
        <dbReference type="EMBL" id="MPM91729.1"/>
    </source>
</evidence>
<dbReference type="AlphaFoldDB" id="A0A645DR47"/>
<dbReference type="EMBL" id="VSSQ01038753">
    <property type="protein sequence ID" value="MPM91729.1"/>
    <property type="molecule type" value="Genomic_DNA"/>
</dbReference>
<proteinExistence type="predicted"/>
<gene>
    <name evidence="1" type="ORF">SDC9_138861</name>
</gene>
<reference evidence="1" key="1">
    <citation type="submission" date="2019-08" db="EMBL/GenBank/DDBJ databases">
        <authorList>
            <person name="Kucharzyk K."/>
            <person name="Murdoch R.W."/>
            <person name="Higgins S."/>
            <person name="Loffler F."/>
        </authorList>
    </citation>
    <scope>NUCLEOTIDE SEQUENCE</scope>
</reference>
<comment type="caution">
    <text evidence="1">The sequence shown here is derived from an EMBL/GenBank/DDBJ whole genome shotgun (WGS) entry which is preliminary data.</text>
</comment>
<protein>
    <submittedName>
        <fullName evidence="1">Uncharacterized protein</fullName>
    </submittedName>
</protein>
<organism evidence="1">
    <name type="scientific">bioreactor metagenome</name>
    <dbReference type="NCBI Taxonomy" id="1076179"/>
    <lineage>
        <taxon>unclassified sequences</taxon>
        <taxon>metagenomes</taxon>
        <taxon>ecological metagenomes</taxon>
    </lineage>
</organism>
<sequence>MGENADGLKARLFDGTGCRLLLARHETVPAKAGIDLDVHGGTGAGKGCGG</sequence>
<name>A0A645DR47_9ZZZZ</name>
<accession>A0A645DR47</accession>